<evidence type="ECO:0000313" key="8">
    <source>
        <dbReference type="Proteomes" id="UP000269793"/>
    </source>
</evidence>
<protein>
    <submittedName>
        <fullName evidence="7">Serine/threonine-protein kinase MRCK beta</fullName>
        <ecNumber evidence="7">2.7.11.1</ecNumber>
    </submittedName>
</protein>
<evidence type="ECO:0000313" key="7">
    <source>
        <dbReference type="EMBL" id="AYO43833.1"/>
    </source>
</evidence>
<evidence type="ECO:0000256" key="1">
    <source>
        <dbReference type="ARBA" id="ARBA00022553"/>
    </source>
</evidence>
<dbReference type="GO" id="GO:0005856">
    <property type="term" value="C:cytoskeleton"/>
    <property type="evidence" value="ECO:0007669"/>
    <property type="project" value="TreeGrafter"/>
</dbReference>
<dbReference type="PROSITE" id="PS00108">
    <property type="entry name" value="PROTEIN_KINASE_ST"/>
    <property type="match status" value="1"/>
</dbReference>
<dbReference type="EC" id="2.7.11.1" evidence="7"/>
<proteinExistence type="inferred from homology"/>
<dbReference type="AlphaFoldDB" id="A0A3G2S717"/>
<dbReference type="InterPro" id="IPR050839">
    <property type="entry name" value="Rho-assoc_Ser/Thr_Kinase"/>
</dbReference>
<dbReference type="PROSITE" id="PS50011">
    <property type="entry name" value="PROTEIN_KINASE_DOM"/>
    <property type="match status" value="1"/>
</dbReference>
<comment type="catalytic activity">
    <reaction evidence="3">
        <text>L-threonyl-[protein] + ATP = O-phospho-L-threonyl-[protein] + ADP + H(+)</text>
        <dbReference type="Rhea" id="RHEA:46608"/>
        <dbReference type="Rhea" id="RHEA-COMP:11060"/>
        <dbReference type="Rhea" id="RHEA-COMP:11605"/>
        <dbReference type="ChEBI" id="CHEBI:15378"/>
        <dbReference type="ChEBI" id="CHEBI:30013"/>
        <dbReference type="ChEBI" id="CHEBI:30616"/>
        <dbReference type="ChEBI" id="CHEBI:61977"/>
        <dbReference type="ChEBI" id="CHEBI:456216"/>
        <dbReference type="EC" id="2.7.11.1"/>
    </reaction>
</comment>
<feature type="region of interest" description="Disordered" evidence="5">
    <location>
        <begin position="976"/>
        <end position="1008"/>
    </location>
</feature>
<dbReference type="OrthoDB" id="3359639at2759"/>
<reference evidence="7 8" key="1">
    <citation type="submission" date="2018-10" db="EMBL/GenBank/DDBJ databases">
        <title>Complete genome sequence of Malassezia restricta CBS 7877.</title>
        <authorList>
            <person name="Morand S.C."/>
            <person name="Bertignac M."/>
            <person name="Iltis A."/>
            <person name="Kolder I."/>
            <person name="Pirovano W."/>
            <person name="Jourdain R."/>
            <person name="Clavaud C."/>
        </authorList>
    </citation>
    <scope>NUCLEOTIDE SEQUENCE [LARGE SCALE GENOMIC DNA]</scope>
    <source>
        <strain evidence="7 8">CBS 7877</strain>
    </source>
</reference>
<dbReference type="Gene3D" id="1.10.510.10">
    <property type="entry name" value="Transferase(Phosphotransferase) domain 1"/>
    <property type="match status" value="1"/>
</dbReference>
<dbReference type="InterPro" id="IPR011009">
    <property type="entry name" value="Kinase-like_dom_sf"/>
</dbReference>
<feature type="compositionally biased region" description="Basic and acidic residues" evidence="5">
    <location>
        <begin position="995"/>
        <end position="1005"/>
    </location>
</feature>
<dbReference type="SUPFAM" id="SSF56112">
    <property type="entry name" value="Protein kinase-like (PK-like)"/>
    <property type="match status" value="1"/>
</dbReference>
<evidence type="ECO:0000256" key="2">
    <source>
        <dbReference type="ARBA" id="ARBA00038271"/>
    </source>
</evidence>
<dbReference type="STRING" id="425264.A0A3G2S717"/>
<gene>
    <name evidence="7" type="primary">Cdc42bpb</name>
    <name evidence="7" type="ORF">DNF11_2883</name>
</gene>
<evidence type="ECO:0000256" key="5">
    <source>
        <dbReference type="SAM" id="MobiDB-lite"/>
    </source>
</evidence>
<feature type="compositionally biased region" description="Low complexity" evidence="5">
    <location>
        <begin position="769"/>
        <end position="778"/>
    </location>
</feature>
<feature type="region of interest" description="Disordered" evidence="5">
    <location>
        <begin position="639"/>
        <end position="708"/>
    </location>
</feature>
<sequence>MGVSSVKENRSWSARHARINSALHSSELIVAISPLAAFTTQHAAFVRVLLSQLRHHLREESQMGHEVDCALALLWSSLTPPRSTSLSPVNTSTIMLIERTRERARTHLDDVLRASLQPNDFSSQCTLQHGATGMVEVVRCRMDRKLYVLKSMLKGVVRREAYRFSPVYESQLLAEGYDSGDVSWTPQLHAAFQSPRSLHLLMEYFPAGDLDSLLQAASQAETSYPGKNERGLLQESWVVRYAVDMIAALGWLHSLCFVHRDIKPSNFLLDKSGRLKLCDFATCAPYAYFDDLKERRVLAYYTQRPAGTCDYIAPEILQCEEARIQQECVSPPLHTRSSFQPDSRVPGAYGPAVDWWSLGVVLYEMTFGKLPFWAPQAADVYERIVHHEQHFTIKDTDLPCSEALASLIRLLICPENRRLGRHSTSDVQRHHVFHDVLWENVTEIPPPFVPDLRNGTNEHVSVLHSPNGVASGNVGWDSLSMDTPPSFSAMFQGPLDQFPEFDSLDTDPVDASWGMDLYIPPSISPAPPTPPTASSPVPSNPSEPPPSPLSSSACAEIDTHFCAFSYVPRSDAFEFPTPPRCTSESPPPATSTPFLSKTTSVASSTPVTPAIATFSPDGPPLSTLQRTALERAYMTRQDMHTPFRPSPSMVATASSSEGAAPNSPYPFPPPNRMQRTPRTPVVPGVANFMPDTMGSDSRHSGGSTWKRSVSERQAWSELMRAVERSARKQSVPRHAPLRYAIDEQSPSPPSSPQSPSHNRLPNALDAHISSSPDSNASSSPPPSPPLLRSRSSYRDIRPTNDANNSVHRSGNGELRHKRSTRQLLLDAQVTSTPTRAARTMPLVPVTVTSHAKGDAPAGSSPRGRTLRTLRGSASVRDFRTEYMRLEEDNFVLPTLSAPVSASAATAPPSTRSSMDSHRTLSEYRRAPRPLNESEDAFGRRTSLSKQRNIPRRMQSTLGLSGLYRYGRPTMASVLEQTTSSPIMSSPPRSFSGRETFARMRQEQSHIEQSVSVLEKDLDDLRTRVDKMPL</sequence>
<keyword evidence="8" id="KW-1185">Reference proteome</keyword>
<accession>A0A3G2S717</accession>
<dbReference type="GO" id="GO:0031032">
    <property type="term" value="P:actomyosin structure organization"/>
    <property type="evidence" value="ECO:0007669"/>
    <property type="project" value="TreeGrafter"/>
</dbReference>
<dbReference type="Pfam" id="PF00069">
    <property type="entry name" value="Pkinase"/>
    <property type="match status" value="2"/>
</dbReference>
<dbReference type="Gene3D" id="3.30.200.20">
    <property type="entry name" value="Phosphorylase Kinase, domain 1"/>
    <property type="match status" value="1"/>
</dbReference>
<feature type="region of interest" description="Disordered" evidence="5">
    <location>
        <begin position="520"/>
        <end position="552"/>
    </location>
</feature>
<dbReference type="GO" id="GO:0004674">
    <property type="term" value="F:protein serine/threonine kinase activity"/>
    <property type="evidence" value="ECO:0007669"/>
    <property type="project" value="UniProtKB-EC"/>
</dbReference>
<dbReference type="GO" id="GO:0005737">
    <property type="term" value="C:cytoplasm"/>
    <property type="evidence" value="ECO:0007669"/>
    <property type="project" value="TreeGrafter"/>
</dbReference>
<dbReference type="EMBL" id="CP033152">
    <property type="protein sequence ID" value="AYO43833.1"/>
    <property type="molecule type" value="Genomic_DNA"/>
</dbReference>
<dbReference type="GO" id="GO:0005524">
    <property type="term" value="F:ATP binding"/>
    <property type="evidence" value="ECO:0007669"/>
    <property type="project" value="InterPro"/>
</dbReference>
<keyword evidence="1" id="KW-0597">Phosphoprotein</keyword>
<feature type="compositionally biased region" description="Low complexity" evidence="5">
    <location>
        <begin position="899"/>
        <end position="913"/>
    </location>
</feature>
<dbReference type="SMART" id="SM00220">
    <property type="entry name" value="S_TKc"/>
    <property type="match status" value="1"/>
</dbReference>
<dbReference type="GO" id="GO:0106310">
    <property type="term" value="F:protein serine kinase activity"/>
    <property type="evidence" value="ECO:0007669"/>
    <property type="project" value="RHEA"/>
</dbReference>
<keyword evidence="7" id="KW-0808">Transferase</keyword>
<feature type="region of interest" description="Disordered" evidence="5">
    <location>
        <begin position="741"/>
        <end position="821"/>
    </location>
</feature>
<dbReference type="VEuPathDB" id="FungiDB:DNF11_2883"/>
<dbReference type="InterPro" id="IPR008271">
    <property type="entry name" value="Ser/Thr_kinase_AS"/>
</dbReference>
<feature type="compositionally biased region" description="Pro residues" evidence="5">
    <location>
        <begin position="522"/>
        <end position="548"/>
    </location>
</feature>
<keyword evidence="7" id="KW-0418">Kinase</keyword>
<dbReference type="Proteomes" id="UP000269793">
    <property type="component" value="Chromosome V"/>
</dbReference>
<feature type="region of interest" description="Disordered" evidence="5">
    <location>
        <begin position="577"/>
        <end position="600"/>
    </location>
</feature>
<feature type="compositionally biased region" description="Polar residues" evidence="5">
    <location>
        <begin position="976"/>
        <end position="988"/>
    </location>
</feature>
<feature type="compositionally biased region" description="Low complexity" evidence="5">
    <location>
        <begin position="591"/>
        <end position="600"/>
    </location>
</feature>
<organism evidence="7 8">
    <name type="scientific">Malassezia restricta (strain ATCC 96810 / NBRC 103918 / CBS 7877)</name>
    <name type="common">Seborrheic dermatitis infection agent</name>
    <dbReference type="NCBI Taxonomy" id="425264"/>
    <lineage>
        <taxon>Eukaryota</taxon>
        <taxon>Fungi</taxon>
        <taxon>Dikarya</taxon>
        <taxon>Basidiomycota</taxon>
        <taxon>Ustilaginomycotina</taxon>
        <taxon>Malasseziomycetes</taxon>
        <taxon>Malasseziales</taxon>
        <taxon>Malasseziaceae</taxon>
        <taxon>Malassezia</taxon>
    </lineage>
</organism>
<comment type="similarity">
    <text evidence="2">Belongs to the protein kinase superfamily. STE Ser/Thr protein kinase family. COT1 subfamily.</text>
</comment>
<dbReference type="InterPro" id="IPR000719">
    <property type="entry name" value="Prot_kinase_dom"/>
</dbReference>
<name>A0A3G2S717_MALR7</name>
<evidence type="ECO:0000256" key="3">
    <source>
        <dbReference type="ARBA" id="ARBA00047899"/>
    </source>
</evidence>
<dbReference type="PANTHER" id="PTHR22988:SF71">
    <property type="entry name" value="CITRON RHO-INTERACTING KINASE"/>
    <property type="match status" value="1"/>
</dbReference>
<feature type="domain" description="Protein kinase" evidence="6">
    <location>
        <begin position="121"/>
        <end position="433"/>
    </location>
</feature>
<feature type="region of interest" description="Disordered" evidence="5">
    <location>
        <begin position="899"/>
        <end position="922"/>
    </location>
</feature>
<evidence type="ECO:0000256" key="4">
    <source>
        <dbReference type="ARBA" id="ARBA00048679"/>
    </source>
</evidence>
<dbReference type="PANTHER" id="PTHR22988">
    <property type="entry name" value="MYOTONIC DYSTROPHY S/T KINASE-RELATED"/>
    <property type="match status" value="1"/>
</dbReference>
<evidence type="ECO:0000259" key="6">
    <source>
        <dbReference type="PROSITE" id="PS50011"/>
    </source>
</evidence>
<comment type="catalytic activity">
    <reaction evidence="4">
        <text>L-seryl-[protein] + ATP = O-phospho-L-seryl-[protein] + ADP + H(+)</text>
        <dbReference type="Rhea" id="RHEA:17989"/>
        <dbReference type="Rhea" id="RHEA-COMP:9863"/>
        <dbReference type="Rhea" id="RHEA-COMP:11604"/>
        <dbReference type="ChEBI" id="CHEBI:15378"/>
        <dbReference type="ChEBI" id="CHEBI:29999"/>
        <dbReference type="ChEBI" id="CHEBI:30616"/>
        <dbReference type="ChEBI" id="CHEBI:83421"/>
        <dbReference type="ChEBI" id="CHEBI:456216"/>
        <dbReference type="EC" id="2.7.11.1"/>
    </reaction>
</comment>